<name>A0AAJ0FWX0_9HYPO</name>
<sequence>MKIPTCLGSKSNHIPVLMLAWAYILSARWAELIPGARAPDYSNHGDQLNASNGLRGLYDGEDSVVVDVGNVDEDAARWWTAVLSADGGWDATVRSNTGFILYAPWSIRIEQGPAFLISANVQSGSHVTNCRSASFSDAIRYLSEYCSLYDVTDQSQEALAAVLLIPVAKLDNRRIELPIPHLPHIAESRHSRKQVTPDWRGELCQLDRLLTLSCNSRGVKSLLNSIFFEPDVYCNDCGAWLQGSFAFLDSDKASDMYLRLSTFIKRDPGLGFLWVGTFITGAEASCLREARMGWWKVDLNAAAWTGTHVSFIQDFVPKATSITHQISRADECRLTYLCHEQDHTVPPLFPFAPFGFTSMEDTDLNVRQHAKCSAVHGLLQHSFTWDCNDGRTTAREKTNLAKATIRFKARRPPGWNSSASVNFENFDIEDEVSEMVTRNVFTWLRGNDGFPVAEREIREHEWIENLESDDDSPIEGDIRSAYGGNTGGWLLGVLTKRSNSL</sequence>
<evidence type="ECO:0000313" key="2">
    <source>
        <dbReference type="EMBL" id="KAK2594298.1"/>
    </source>
</evidence>
<dbReference type="Proteomes" id="UP001251528">
    <property type="component" value="Unassembled WGS sequence"/>
</dbReference>
<dbReference type="AlphaFoldDB" id="A0AAJ0FWX0"/>
<evidence type="ECO:0000256" key="1">
    <source>
        <dbReference type="SAM" id="SignalP"/>
    </source>
</evidence>
<evidence type="ECO:0000313" key="3">
    <source>
        <dbReference type="Proteomes" id="UP001251528"/>
    </source>
</evidence>
<gene>
    <name evidence="2" type="ORF">QQS21_008004</name>
</gene>
<reference evidence="2" key="1">
    <citation type="submission" date="2023-06" db="EMBL/GenBank/DDBJ databases">
        <title>Conoideocrella luteorostrata (Hypocreales: Clavicipitaceae), a potential biocontrol fungus for elongate hemlock scale in United States Christmas tree production areas.</title>
        <authorList>
            <person name="Barrett H."/>
            <person name="Lovett B."/>
            <person name="Macias A.M."/>
            <person name="Stajich J.E."/>
            <person name="Kasson M.T."/>
        </authorList>
    </citation>
    <scope>NUCLEOTIDE SEQUENCE</scope>
    <source>
        <strain evidence="2">ARSEF 14590</strain>
    </source>
</reference>
<dbReference type="EMBL" id="JASWJB010000174">
    <property type="protein sequence ID" value="KAK2594298.1"/>
    <property type="molecule type" value="Genomic_DNA"/>
</dbReference>
<keyword evidence="3" id="KW-1185">Reference proteome</keyword>
<keyword evidence="1" id="KW-0732">Signal</keyword>
<comment type="caution">
    <text evidence="2">The sequence shown here is derived from an EMBL/GenBank/DDBJ whole genome shotgun (WGS) entry which is preliminary data.</text>
</comment>
<feature type="signal peptide" evidence="1">
    <location>
        <begin position="1"/>
        <end position="30"/>
    </location>
</feature>
<organism evidence="2 3">
    <name type="scientific">Conoideocrella luteorostrata</name>
    <dbReference type="NCBI Taxonomy" id="1105319"/>
    <lineage>
        <taxon>Eukaryota</taxon>
        <taxon>Fungi</taxon>
        <taxon>Dikarya</taxon>
        <taxon>Ascomycota</taxon>
        <taxon>Pezizomycotina</taxon>
        <taxon>Sordariomycetes</taxon>
        <taxon>Hypocreomycetidae</taxon>
        <taxon>Hypocreales</taxon>
        <taxon>Clavicipitaceae</taxon>
        <taxon>Conoideocrella</taxon>
    </lineage>
</organism>
<accession>A0AAJ0FWX0</accession>
<feature type="chain" id="PRO_5042521855" evidence="1">
    <location>
        <begin position="31"/>
        <end position="501"/>
    </location>
</feature>
<protein>
    <submittedName>
        <fullName evidence="2">Uncharacterized protein</fullName>
    </submittedName>
</protein>
<proteinExistence type="predicted"/>